<dbReference type="Proteomes" id="UP000198984">
    <property type="component" value="Unassembled WGS sequence"/>
</dbReference>
<dbReference type="InterPro" id="IPR018060">
    <property type="entry name" value="HTH_AraC"/>
</dbReference>
<dbReference type="AlphaFoldDB" id="A0A1H7KV43"/>
<dbReference type="InterPro" id="IPR050204">
    <property type="entry name" value="AraC_XylS_family_regulators"/>
</dbReference>
<evidence type="ECO:0000259" key="4">
    <source>
        <dbReference type="PROSITE" id="PS01124"/>
    </source>
</evidence>
<dbReference type="Gene3D" id="1.10.10.60">
    <property type="entry name" value="Homeodomain-like"/>
    <property type="match status" value="1"/>
</dbReference>
<dbReference type="GO" id="GO:0003700">
    <property type="term" value="F:DNA-binding transcription factor activity"/>
    <property type="evidence" value="ECO:0007669"/>
    <property type="project" value="InterPro"/>
</dbReference>
<dbReference type="OrthoDB" id="655946at2"/>
<keyword evidence="6" id="KW-1185">Reference proteome</keyword>
<dbReference type="InterPro" id="IPR009057">
    <property type="entry name" value="Homeodomain-like_sf"/>
</dbReference>
<accession>A0A1H7KV43</accession>
<gene>
    <name evidence="5" type="ORF">SAMN04488505_1011113</name>
</gene>
<dbReference type="GO" id="GO:0043565">
    <property type="term" value="F:sequence-specific DNA binding"/>
    <property type="evidence" value="ECO:0007669"/>
    <property type="project" value="InterPro"/>
</dbReference>
<dbReference type="PANTHER" id="PTHR46796">
    <property type="entry name" value="HTH-TYPE TRANSCRIPTIONAL ACTIVATOR RHAS-RELATED"/>
    <property type="match status" value="1"/>
</dbReference>
<dbReference type="EMBL" id="FOBB01000001">
    <property type="protein sequence ID" value="SEK90723.1"/>
    <property type="molecule type" value="Genomic_DNA"/>
</dbReference>
<protein>
    <submittedName>
        <fullName evidence="5">AraC-type DNA-binding protein</fullName>
    </submittedName>
</protein>
<dbReference type="SUPFAM" id="SSF46689">
    <property type="entry name" value="Homeodomain-like"/>
    <property type="match status" value="1"/>
</dbReference>
<organism evidence="5 6">
    <name type="scientific">Chitinophaga rupis</name>
    <dbReference type="NCBI Taxonomy" id="573321"/>
    <lineage>
        <taxon>Bacteria</taxon>
        <taxon>Pseudomonadati</taxon>
        <taxon>Bacteroidota</taxon>
        <taxon>Chitinophagia</taxon>
        <taxon>Chitinophagales</taxon>
        <taxon>Chitinophagaceae</taxon>
        <taxon>Chitinophaga</taxon>
    </lineage>
</organism>
<sequence>MPVELLKHIFREQLSAIRPAAALREVVTGYYPYTSGQSGQPIWATLDGHPALIFLLDAPYNIQFTGTHTLCLQNAFFCCYGLQNTYIQAWPKGMRMLVVQFSCSGLYQLLQQPLPSVAAAPLVPVTAVWGAAGEQLAVNIREANSHAAQAALLDTFLQAKLPVHKQAGYLIQAAVQYIRAQQGQLNVQEVCAHLRVNYKWLERNFRNQLGITPKAYINTIRFLQAYFSMGQPAQSLTGIALQHGYYDQAHFIKAFKQHTGKVPSAVDQ</sequence>
<dbReference type="PANTHER" id="PTHR46796:SF13">
    <property type="entry name" value="HTH-TYPE TRANSCRIPTIONAL ACTIVATOR RHAS"/>
    <property type="match status" value="1"/>
</dbReference>
<dbReference type="Pfam" id="PF12833">
    <property type="entry name" value="HTH_18"/>
    <property type="match status" value="1"/>
</dbReference>
<keyword evidence="1" id="KW-0805">Transcription regulation</keyword>
<evidence type="ECO:0000256" key="3">
    <source>
        <dbReference type="ARBA" id="ARBA00023163"/>
    </source>
</evidence>
<dbReference type="STRING" id="573321.SAMN04488505_1011113"/>
<evidence type="ECO:0000313" key="5">
    <source>
        <dbReference type="EMBL" id="SEK90723.1"/>
    </source>
</evidence>
<feature type="domain" description="HTH araC/xylS-type" evidence="4">
    <location>
        <begin position="172"/>
        <end position="268"/>
    </location>
</feature>
<dbReference type="SMART" id="SM00342">
    <property type="entry name" value="HTH_ARAC"/>
    <property type="match status" value="1"/>
</dbReference>
<keyword evidence="2 5" id="KW-0238">DNA-binding</keyword>
<dbReference type="PROSITE" id="PS01124">
    <property type="entry name" value="HTH_ARAC_FAMILY_2"/>
    <property type="match status" value="1"/>
</dbReference>
<reference evidence="5 6" key="1">
    <citation type="submission" date="2016-10" db="EMBL/GenBank/DDBJ databases">
        <authorList>
            <person name="de Groot N.N."/>
        </authorList>
    </citation>
    <scope>NUCLEOTIDE SEQUENCE [LARGE SCALE GENOMIC DNA]</scope>
    <source>
        <strain evidence="5 6">DSM 21039</strain>
    </source>
</reference>
<dbReference type="RefSeq" id="WP_089907246.1">
    <property type="nucleotide sequence ID" value="NZ_FOBB01000001.1"/>
</dbReference>
<keyword evidence="3" id="KW-0804">Transcription</keyword>
<evidence type="ECO:0000313" key="6">
    <source>
        <dbReference type="Proteomes" id="UP000198984"/>
    </source>
</evidence>
<evidence type="ECO:0000256" key="2">
    <source>
        <dbReference type="ARBA" id="ARBA00023125"/>
    </source>
</evidence>
<proteinExistence type="predicted"/>
<name>A0A1H7KV43_9BACT</name>
<evidence type="ECO:0000256" key="1">
    <source>
        <dbReference type="ARBA" id="ARBA00023015"/>
    </source>
</evidence>